<dbReference type="AlphaFoldDB" id="A0AAJ3U259"/>
<keyword evidence="1" id="KW-0812">Transmembrane</keyword>
<evidence type="ECO:0000313" key="3">
    <source>
        <dbReference type="Proteomes" id="UP000243401"/>
    </source>
</evidence>
<keyword evidence="1" id="KW-0472">Membrane</keyword>
<evidence type="ECO:0000313" key="2">
    <source>
        <dbReference type="EMBL" id="OSL50799.1"/>
    </source>
</evidence>
<proteinExistence type="predicted"/>
<reference evidence="2 3" key="1">
    <citation type="submission" date="2010-04" db="EMBL/GenBank/DDBJ databases">
        <title>The Genome Sequence of Escherichia coli H605.</title>
        <authorList>
            <consortium name="The Broad Institute Genome Sequencing Platform"/>
            <consortium name="The Broad Institute Genome Sequencing Center for Infectious Disease"/>
            <person name="Feldgarden M."/>
            <person name="Gordon D.M."/>
            <person name="Johnson J.R."/>
            <person name="Johnston B.D."/>
            <person name="Young S."/>
            <person name="Zeng Q."/>
            <person name="Koehrsen M."/>
            <person name="Alvarado L."/>
            <person name="Berlin A.M."/>
            <person name="Borenstein D."/>
            <person name="Chapman S.B."/>
            <person name="Chen Z."/>
            <person name="Engels R."/>
            <person name="Freedman E."/>
            <person name="Gellesch M."/>
            <person name="Goldberg J."/>
            <person name="Griggs A."/>
            <person name="Gujja S."/>
            <person name="Heilman E.R."/>
            <person name="Heiman D.I."/>
            <person name="Hepburn T.A."/>
            <person name="Howarth C."/>
            <person name="Jen D."/>
            <person name="Larson L."/>
            <person name="Mehta T."/>
            <person name="Park D."/>
            <person name="Pearson M."/>
            <person name="Richards J."/>
            <person name="Roberts A."/>
            <person name="Saif S."/>
            <person name="Shea T.D."/>
            <person name="Shenoy N."/>
            <person name="Sisk P."/>
            <person name="Stolte C."/>
            <person name="Sykes S.N."/>
            <person name="Walk T."/>
            <person name="White J."/>
            <person name="Yandava C."/>
            <person name="Haas B."/>
            <person name="Henn M.R."/>
            <person name="Nusbaum C."/>
            <person name="Birren B."/>
        </authorList>
    </citation>
    <scope>NUCLEOTIDE SEQUENCE [LARGE SCALE GENOMIC DNA]</scope>
    <source>
        <strain evidence="2 3">H605</strain>
    </source>
</reference>
<feature type="transmembrane region" description="Helical" evidence="1">
    <location>
        <begin position="7"/>
        <end position="25"/>
    </location>
</feature>
<dbReference type="EMBL" id="ADJX01000001">
    <property type="protein sequence ID" value="OSL50799.1"/>
    <property type="molecule type" value="Genomic_DNA"/>
</dbReference>
<keyword evidence="1" id="KW-1133">Transmembrane helix</keyword>
<name>A0AAJ3U259_ECOLX</name>
<organism evidence="2 3">
    <name type="scientific">Escherichia coli H605</name>
    <dbReference type="NCBI Taxonomy" id="656410"/>
    <lineage>
        <taxon>Bacteria</taxon>
        <taxon>Pseudomonadati</taxon>
        <taxon>Pseudomonadota</taxon>
        <taxon>Gammaproteobacteria</taxon>
        <taxon>Enterobacterales</taxon>
        <taxon>Enterobacteriaceae</taxon>
        <taxon>Escherichia</taxon>
    </lineage>
</organism>
<protein>
    <submittedName>
        <fullName evidence="2">Uncharacterized protein</fullName>
    </submittedName>
</protein>
<accession>A0AAJ3U259</accession>
<sequence length="31" mass="3387">MGAKSQLNSGIYYIILCLTSILQALTDKNTI</sequence>
<comment type="caution">
    <text evidence="2">The sequence shown here is derived from an EMBL/GenBank/DDBJ whole genome shotgun (WGS) entry which is preliminary data.</text>
</comment>
<gene>
    <name evidence="2" type="ORF">EATG_03326</name>
</gene>
<dbReference type="Proteomes" id="UP000243401">
    <property type="component" value="Unassembled WGS sequence"/>
</dbReference>
<evidence type="ECO:0000256" key="1">
    <source>
        <dbReference type="SAM" id="Phobius"/>
    </source>
</evidence>